<accession>A0A0W8FCP3</accession>
<gene>
    <name evidence="2" type="ORF">ASZ90_011670</name>
</gene>
<organism evidence="2">
    <name type="scientific">hydrocarbon metagenome</name>
    <dbReference type="NCBI Taxonomy" id="938273"/>
    <lineage>
        <taxon>unclassified sequences</taxon>
        <taxon>metagenomes</taxon>
        <taxon>ecological metagenomes</taxon>
    </lineage>
</organism>
<comment type="caution">
    <text evidence="2">The sequence shown here is derived from an EMBL/GenBank/DDBJ whole genome shotgun (WGS) entry which is preliminary data.</text>
</comment>
<dbReference type="EMBL" id="LNQE01001370">
    <property type="protein sequence ID" value="KUG18648.1"/>
    <property type="molecule type" value="Genomic_DNA"/>
</dbReference>
<evidence type="ECO:0000256" key="1">
    <source>
        <dbReference type="SAM" id="Coils"/>
    </source>
</evidence>
<evidence type="ECO:0000313" key="2">
    <source>
        <dbReference type="EMBL" id="KUG18648.1"/>
    </source>
</evidence>
<feature type="coiled-coil region" evidence="1">
    <location>
        <begin position="74"/>
        <end position="108"/>
    </location>
</feature>
<reference evidence="2" key="1">
    <citation type="journal article" date="2015" name="Proc. Natl. Acad. Sci. U.S.A.">
        <title>Networks of energetic and metabolic interactions define dynamics in microbial communities.</title>
        <authorList>
            <person name="Embree M."/>
            <person name="Liu J.K."/>
            <person name="Al-Bassam M.M."/>
            <person name="Zengler K."/>
        </authorList>
    </citation>
    <scope>NUCLEOTIDE SEQUENCE</scope>
</reference>
<dbReference type="AlphaFoldDB" id="A0A0W8FCP3"/>
<protein>
    <submittedName>
        <fullName evidence="2">Uncharacterized protein</fullName>
    </submittedName>
</protein>
<name>A0A0W8FCP3_9ZZZZ</name>
<sequence length="111" mass="12911">MAEYGEWNRKGASLSDVTAKKEYGVDREFIIKGINAGKLEFREGSIYGNPYIKVLRRQLEEYIAEELGKEYLNKAKNRTELRKIKKEIAEVECRLASLKLEKTALERLLEK</sequence>
<proteinExistence type="predicted"/>
<keyword evidence="1" id="KW-0175">Coiled coil</keyword>